<dbReference type="EMBL" id="KN824388">
    <property type="protein sequence ID" value="KIM21264.1"/>
    <property type="molecule type" value="Genomic_DNA"/>
</dbReference>
<reference evidence="1 2" key="1">
    <citation type="submission" date="2014-04" db="EMBL/GenBank/DDBJ databases">
        <authorList>
            <consortium name="DOE Joint Genome Institute"/>
            <person name="Kuo A."/>
            <person name="Zuccaro A."/>
            <person name="Kohler A."/>
            <person name="Nagy L.G."/>
            <person name="Floudas D."/>
            <person name="Copeland A."/>
            <person name="Barry K.W."/>
            <person name="Cichocki N."/>
            <person name="Veneault-Fourrey C."/>
            <person name="LaButti K."/>
            <person name="Lindquist E.A."/>
            <person name="Lipzen A."/>
            <person name="Lundell T."/>
            <person name="Morin E."/>
            <person name="Murat C."/>
            <person name="Sun H."/>
            <person name="Tunlid A."/>
            <person name="Henrissat B."/>
            <person name="Grigoriev I.V."/>
            <person name="Hibbett D.S."/>
            <person name="Martin F."/>
            <person name="Nordberg H.P."/>
            <person name="Cantor M.N."/>
            <person name="Hua S.X."/>
        </authorList>
    </citation>
    <scope>NUCLEOTIDE SEQUENCE [LARGE SCALE GENOMIC DNA]</scope>
    <source>
        <strain evidence="1 2">MAFF 305830</strain>
    </source>
</reference>
<proteinExistence type="predicted"/>
<protein>
    <submittedName>
        <fullName evidence="1">Uncharacterized protein</fullName>
    </submittedName>
</protein>
<sequence>MDPKTAQTLRPSARLKLVARLAQTKDETQKVINLENLAPLDYGHYLIHSLDLKIIIPALSHSYPRTRHFAVKALLKAWLRLSPSETIEYGAFAAALYELALESLHPPPALLRLDTFLKQILPPLIGLAKDQVAVAECLIHQAGDAAEEDSLLRYRLAQQFVDYHGLTTTQREEMAKIITKMENHPDAMVRSIALDRN</sequence>
<name>A0A0C3AML2_SERVB</name>
<evidence type="ECO:0000313" key="1">
    <source>
        <dbReference type="EMBL" id="KIM21264.1"/>
    </source>
</evidence>
<organism evidence="1 2">
    <name type="scientific">Serendipita vermifera MAFF 305830</name>
    <dbReference type="NCBI Taxonomy" id="933852"/>
    <lineage>
        <taxon>Eukaryota</taxon>
        <taxon>Fungi</taxon>
        <taxon>Dikarya</taxon>
        <taxon>Basidiomycota</taxon>
        <taxon>Agaricomycotina</taxon>
        <taxon>Agaricomycetes</taxon>
        <taxon>Sebacinales</taxon>
        <taxon>Serendipitaceae</taxon>
        <taxon>Serendipita</taxon>
    </lineage>
</organism>
<keyword evidence="2" id="KW-1185">Reference proteome</keyword>
<dbReference type="HOGENOM" id="CLU_1384920_0_0_1"/>
<dbReference type="InterPro" id="IPR016024">
    <property type="entry name" value="ARM-type_fold"/>
</dbReference>
<dbReference type="Proteomes" id="UP000054097">
    <property type="component" value="Unassembled WGS sequence"/>
</dbReference>
<dbReference type="SUPFAM" id="SSF48371">
    <property type="entry name" value="ARM repeat"/>
    <property type="match status" value="1"/>
</dbReference>
<dbReference type="AlphaFoldDB" id="A0A0C3AML2"/>
<gene>
    <name evidence="1" type="ORF">M408DRAFT_109915</name>
</gene>
<evidence type="ECO:0000313" key="2">
    <source>
        <dbReference type="Proteomes" id="UP000054097"/>
    </source>
</evidence>
<accession>A0A0C3AML2</accession>
<reference evidence="2" key="2">
    <citation type="submission" date="2015-01" db="EMBL/GenBank/DDBJ databases">
        <title>Evolutionary Origins and Diversification of the Mycorrhizal Mutualists.</title>
        <authorList>
            <consortium name="DOE Joint Genome Institute"/>
            <consortium name="Mycorrhizal Genomics Consortium"/>
            <person name="Kohler A."/>
            <person name="Kuo A."/>
            <person name="Nagy L.G."/>
            <person name="Floudas D."/>
            <person name="Copeland A."/>
            <person name="Barry K.W."/>
            <person name="Cichocki N."/>
            <person name="Veneault-Fourrey C."/>
            <person name="LaButti K."/>
            <person name="Lindquist E.A."/>
            <person name="Lipzen A."/>
            <person name="Lundell T."/>
            <person name="Morin E."/>
            <person name="Murat C."/>
            <person name="Riley R."/>
            <person name="Ohm R."/>
            <person name="Sun H."/>
            <person name="Tunlid A."/>
            <person name="Henrissat B."/>
            <person name="Grigoriev I.V."/>
            <person name="Hibbett D.S."/>
            <person name="Martin F."/>
        </authorList>
    </citation>
    <scope>NUCLEOTIDE SEQUENCE [LARGE SCALE GENOMIC DNA]</scope>
    <source>
        <strain evidence="2">MAFF 305830</strain>
    </source>
</reference>